<dbReference type="EMBL" id="CP001302">
    <property type="protein sequence ID" value="ACL34491.1"/>
    <property type="molecule type" value="Genomic_DNA"/>
</dbReference>
<keyword evidence="2" id="KW-1185">Reference proteome</keyword>
<dbReference type="Pfam" id="PF02414">
    <property type="entry name" value="Borrelia_orfA"/>
    <property type="match status" value="1"/>
</dbReference>
<protein>
    <submittedName>
        <fullName evidence="1">Uncharacterized protein</fullName>
    </submittedName>
</protein>
<sequence length="95" mass="11471">MLLKLQTLMFTIEQESKQFSHYHPKKNLDEYNQLIQQFGISQDTLKSLETNLSKLEEIKVIARFYSKDIYNNVVVYYKLNYPIKTCYNKIKEYYG</sequence>
<gene>
    <name evidence="1" type="ORF">BGAPBR_K0002</name>
</gene>
<evidence type="ECO:0000313" key="2">
    <source>
        <dbReference type="Proteomes" id="UP000006103"/>
    </source>
</evidence>
<keyword evidence="1" id="KW-0614">Plasmid</keyword>
<dbReference type="Proteomes" id="UP000006103">
    <property type="component" value="Plasmid PBr_lp36"/>
</dbReference>
<dbReference type="RefSeq" id="WP_012622187.1">
    <property type="nucleotide sequence ID" value="NC_011857.1"/>
</dbReference>
<dbReference type="InterPro" id="IPR003459">
    <property type="entry name" value="Borrelia_plasmid_OrfA"/>
</dbReference>
<evidence type="ECO:0000313" key="1">
    <source>
        <dbReference type="EMBL" id="ACL34491.1"/>
    </source>
</evidence>
<geneLocation type="plasmid" evidence="1 2">
    <name>PBr_lp36</name>
</geneLocation>
<reference evidence="1 2" key="1">
    <citation type="journal article" date="2011" name="J. Bacteriol.">
        <title>Whole-genome sequences of two Borrelia afzelii and two Borrelia garinii Lyme disease agent isolates.</title>
        <authorList>
            <person name="Casjens S.R."/>
            <person name="Mongodin E.F."/>
            <person name="Qiu W.-G."/>
            <person name="Dunn J.J."/>
            <person name="Luft B.J."/>
            <person name="Fraser-Liggett C.M."/>
            <person name="Schutzer S.E."/>
        </authorList>
    </citation>
    <scope>NUCLEOTIDE SEQUENCE [LARGE SCALE GENOMIC DNA]</scope>
    <source>
        <strain evidence="1 2">PBr</strain>
    </source>
</reference>
<organism evidence="1 2">
    <name type="scientific">Borreliella garinii PBr</name>
    <dbReference type="NCBI Taxonomy" id="498743"/>
    <lineage>
        <taxon>Bacteria</taxon>
        <taxon>Pseudomonadati</taxon>
        <taxon>Spirochaetota</taxon>
        <taxon>Spirochaetia</taxon>
        <taxon>Spirochaetales</taxon>
        <taxon>Borreliaceae</taxon>
        <taxon>Borreliella</taxon>
    </lineage>
</organism>
<dbReference type="AlphaFoldDB" id="B8F0N5"/>
<name>B8F0N5_BORGR</name>
<accession>B8F0N5</accession>
<proteinExistence type="predicted"/>